<dbReference type="EMBL" id="VSSQ01004219">
    <property type="protein sequence ID" value="MPM24249.1"/>
    <property type="molecule type" value="Genomic_DNA"/>
</dbReference>
<gene>
    <name evidence="1" type="ORF">SDC9_70730</name>
</gene>
<evidence type="ECO:0000313" key="1">
    <source>
        <dbReference type="EMBL" id="MPM24249.1"/>
    </source>
</evidence>
<sequence>MTTKLTLTIDKAIIKRAKTYAKNKNKSVSRIVEEYLNNISSGTTPSDFSSTLEAPITDSLVGMFKDNGRDYKDMLDESRSERFL</sequence>
<accession>A0A644Y7G3</accession>
<organism evidence="1">
    <name type="scientific">bioreactor metagenome</name>
    <dbReference type="NCBI Taxonomy" id="1076179"/>
    <lineage>
        <taxon>unclassified sequences</taxon>
        <taxon>metagenomes</taxon>
        <taxon>ecological metagenomes</taxon>
    </lineage>
</organism>
<name>A0A644Y7G3_9ZZZZ</name>
<dbReference type="InterPro" id="IPR045944">
    <property type="entry name" value="DUF6364"/>
</dbReference>
<dbReference type="Pfam" id="PF19891">
    <property type="entry name" value="DUF6364"/>
    <property type="match status" value="1"/>
</dbReference>
<protein>
    <recommendedName>
        <fullName evidence="2">Antitoxin</fullName>
    </recommendedName>
</protein>
<reference evidence="1" key="1">
    <citation type="submission" date="2019-08" db="EMBL/GenBank/DDBJ databases">
        <authorList>
            <person name="Kucharzyk K."/>
            <person name="Murdoch R.W."/>
            <person name="Higgins S."/>
            <person name="Loffler F."/>
        </authorList>
    </citation>
    <scope>NUCLEOTIDE SEQUENCE</scope>
</reference>
<proteinExistence type="predicted"/>
<dbReference type="AlphaFoldDB" id="A0A644Y7G3"/>
<comment type="caution">
    <text evidence="1">The sequence shown here is derived from an EMBL/GenBank/DDBJ whole genome shotgun (WGS) entry which is preliminary data.</text>
</comment>
<evidence type="ECO:0008006" key="2">
    <source>
        <dbReference type="Google" id="ProtNLM"/>
    </source>
</evidence>